<name>A0ABN1K0U8_9FLAO</name>
<evidence type="ECO:0000313" key="4">
    <source>
        <dbReference type="Proteomes" id="UP001500185"/>
    </source>
</evidence>
<reference evidence="3 4" key="1">
    <citation type="journal article" date="2019" name="Int. J. Syst. Evol. Microbiol.">
        <title>The Global Catalogue of Microorganisms (GCM) 10K type strain sequencing project: providing services to taxonomists for standard genome sequencing and annotation.</title>
        <authorList>
            <consortium name="The Broad Institute Genomics Platform"/>
            <consortium name="The Broad Institute Genome Sequencing Center for Infectious Disease"/>
            <person name="Wu L."/>
            <person name="Ma J."/>
        </authorList>
    </citation>
    <scope>NUCLEOTIDE SEQUENCE [LARGE SCALE GENOMIC DNA]</scope>
    <source>
        <strain evidence="3 4">JCM 16231</strain>
    </source>
</reference>
<dbReference type="EMBL" id="BAAAGG010000002">
    <property type="protein sequence ID" value="GAA0751589.1"/>
    <property type="molecule type" value="Genomic_DNA"/>
</dbReference>
<feature type="transmembrane region" description="Helical" evidence="1">
    <location>
        <begin position="108"/>
        <end position="136"/>
    </location>
</feature>
<dbReference type="InterPro" id="IPR052964">
    <property type="entry name" value="Sporulation_signal_mat"/>
</dbReference>
<evidence type="ECO:0000259" key="2">
    <source>
        <dbReference type="Pfam" id="PF05090"/>
    </source>
</evidence>
<keyword evidence="4" id="KW-1185">Reference proteome</keyword>
<keyword evidence="1" id="KW-1133">Transmembrane helix</keyword>
<feature type="domain" description="HTTM" evidence="2">
    <location>
        <begin position="7"/>
        <end position="136"/>
    </location>
</feature>
<feature type="transmembrane region" description="Helical" evidence="1">
    <location>
        <begin position="35"/>
        <end position="53"/>
    </location>
</feature>
<feature type="transmembrane region" description="Helical" evidence="1">
    <location>
        <begin position="73"/>
        <end position="96"/>
    </location>
</feature>
<dbReference type="InterPro" id="IPR053934">
    <property type="entry name" value="HTTM_dom"/>
</dbReference>
<protein>
    <recommendedName>
        <fullName evidence="2">HTTM domain-containing protein</fullName>
    </recommendedName>
</protein>
<keyword evidence="1" id="KW-0472">Membrane</keyword>
<sequence>MSLFYCLVFPVGNYYSLDKKIFKGKAKTNLRYRKVLQIHLSTVYFFSGIAKGLDSGWWNGDSLWRALASVDNSFYHMPSFILVIIGVGTVLIEFSYPFLVYKKVTRKYILTSIIIMHLSIAVMLDLYAFSTIMIMWNIAAFGNLDSFSQKKYIDVKTV</sequence>
<dbReference type="RefSeq" id="WP_224455138.1">
    <property type="nucleotide sequence ID" value="NZ_BAAAGG010000002.1"/>
</dbReference>
<dbReference type="Pfam" id="PF05090">
    <property type="entry name" value="HTTM"/>
    <property type="match status" value="1"/>
</dbReference>
<proteinExistence type="predicted"/>
<dbReference type="PANTHER" id="PTHR39535">
    <property type="entry name" value="SPORULATION-DELAYING PROTEIN SDPB"/>
    <property type="match status" value="1"/>
</dbReference>
<evidence type="ECO:0000256" key="1">
    <source>
        <dbReference type="SAM" id="Phobius"/>
    </source>
</evidence>
<organism evidence="3 4">
    <name type="scientific">Psychroflexus lacisalsi</name>
    <dbReference type="NCBI Taxonomy" id="503928"/>
    <lineage>
        <taxon>Bacteria</taxon>
        <taxon>Pseudomonadati</taxon>
        <taxon>Bacteroidota</taxon>
        <taxon>Flavobacteriia</taxon>
        <taxon>Flavobacteriales</taxon>
        <taxon>Flavobacteriaceae</taxon>
        <taxon>Psychroflexus</taxon>
    </lineage>
</organism>
<evidence type="ECO:0000313" key="3">
    <source>
        <dbReference type="EMBL" id="GAA0751589.1"/>
    </source>
</evidence>
<gene>
    <name evidence="3" type="ORF">GCM10009433_01790</name>
</gene>
<dbReference type="PANTHER" id="PTHR39535:SF2">
    <property type="entry name" value="HTTM DOMAIN-CONTAINING PROTEIN"/>
    <property type="match status" value="1"/>
</dbReference>
<comment type="caution">
    <text evidence="3">The sequence shown here is derived from an EMBL/GenBank/DDBJ whole genome shotgun (WGS) entry which is preliminary data.</text>
</comment>
<dbReference type="Proteomes" id="UP001500185">
    <property type="component" value="Unassembled WGS sequence"/>
</dbReference>
<accession>A0ABN1K0U8</accession>
<keyword evidence="1" id="KW-0812">Transmembrane</keyword>